<dbReference type="EMBL" id="AEWJ01000065">
    <property type="protein sequence ID" value="EGD57389.1"/>
    <property type="molecule type" value="Genomic_DNA"/>
</dbReference>
<protein>
    <recommendedName>
        <fullName evidence="1">DUF3291 domain-containing protein</fullName>
    </recommendedName>
</protein>
<dbReference type="STRING" id="983920.Y88_3699"/>
<dbReference type="SUPFAM" id="SSF54909">
    <property type="entry name" value="Dimeric alpha+beta barrel"/>
    <property type="match status" value="1"/>
</dbReference>
<dbReference type="InterPro" id="IPR011008">
    <property type="entry name" value="Dimeric_a/b-barrel"/>
</dbReference>
<dbReference type="AlphaFoldDB" id="F1ZDM7"/>
<sequence length="152" mass="16872">MPIAQINIARFVRAKDDPANAAFFEALDHVNAMAEASDGFIWRLIGDGNDATDLEVLPGDPDLIVNLSVWRDVPALEAFAYRQADHRAVLARRREWFAPIEPAFALWSVDEGHVPTIGEGMAKLDELACNGPGKAVFTFGWYRQNRSVFEGD</sequence>
<evidence type="ECO:0000259" key="1">
    <source>
        <dbReference type="Pfam" id="PF11695"/>
    </source>
</evidence>
<evidence type="ECO:0000313" key="3">
    <source>
        <dbReference type="Proteomes" id="UP000004728"/>
    </source>
</evidence>
<dbReference type="Proteomes" id="UP000004728">
    <property type="component" value="Unassembled WGS sequence"/>
</dbReference>
<dbReference type="OrthoDB" id="2376237at2"/>
<keyword evidence="3" id="KW-1185">Reference proteome</keyword>
<gene>
    <name evidence="2" type="ORF">Y88_3699</name>
</gene>
<dbReference type="eggNOG" id="COG2329">
    <property type="taxonomic scope" value="Bacteria"/>
</dbReference>
<feature type="domain" description="DUF3291" evidence="1">
    <location>
        <begin position="3"/>
        <end position="139"/>
    </location>
</feature>
<dbReference type="Pfam" id="PF11695">
    <property type="entry name" value="DUF3291"/>
    <property type="match status" value="1"/>
</dbReference>
<dbReference type="InParanoid" id="F1ZDM7"/>
<dbReference type="RefSeq" id="WP_008071513.1">
    <property type="nucleotide sequence ID" value="NZ_AQWK01000004.1"/>
</dbReference>
<proteinExistence type="predicted"/>
<dbReference type="HOGENOM" id="CLU_119287_0_0_5"/>
<accession>F1ZDM7</accession>
<reference evidence="2 3" key="1">
    <citation type="journal article" date="2012" name="J. Bacteriol.">
        <title>Draft Genome Sequence of Novosphingobium nitrogenifigens Y88T.</title>
        <authorList>
            <person name="Strabala T.J."/>
            <person name="Macdonald L."/>
            <person name="Liu V."/>
            <person name="Smit A.M."/>
        </authorList>
    </citation>
    <scope>NUCLEOTIDE SEQUENCE [LARGE SCALE GENOMIC DNA]</scope>
    <source>
        <strain evidence="2 3">DSM 19370</strain>
    </source>
</reference>
<evidence type="ECO:0000313" key="2">
    <source>
        <dbReference type="EMBL" id="EGD57389.1"/>
    </source>
</evidence>
<organism evidence="2 3">
    <name type="scientific">Novosphingobium nitrogenifigens DSM 19370</name>
    <dbReference type="NCBI Taxonomy" id="983920"/>
    <lineage>
        <taxon>Bacteria</taxon>
        <taxon>Pseudomonadati</taxon>
        <taxon>Pseudomonadota</taxon>
        <taxon>Alphaproteobacteria</taxon>
        <taxon>Sphingomonadales</taxon>
        <taxon>Sphingomonadaceae</taxon>
        <taxon>Novosphingobium</taxon>
    </lineage>
</organism>
<name>F1ZDM7_9SPHN</name>
<comment type="caution">
    <text evidence="2">The sequence shown here is derived from an EMBL/GenBank/DDBJ whole genome shotgun (WGS) entry which is preliminary data.</text>
</comment>
<dbReference type="InterPro" id="IPR021708">
    <property type="entry name" value="DUF3291"/>
</dbReference>